<feature type="domain" description="Integrase SAM-like N-terminal" evidence="3">
    <location>
        <begin position="67"/>
        <end position="115"/>
    </location>
</feature>
<evidence type="ECO:0000256" key="1">
    <source>
        <dbReference type="ARBA" id="ARBA00023125"/>
    </source>
</evidence>
<dbReference type="Pfam" id="PF14659">
    <property type="entry name" value="Phage_int_SAM_3"/>
    <property type="match status" value="1"/>
</dbReference>
<sequence length="115" mass="13535">MGAVSRVTHSSGRRVWQSRWRDPSGRQRAKNFDRKIDAERYLLAMETDKLRGRYTDPRLAKTELADWIAEYQATRVNLGRQTQARDEATIRNHVLPRFGTWMIGSIQRIHIAQWV</sequence>
<dbReference type="Gene3D" id="1.10.150.130">
    <property type="match status" value="1"/>
</dbReference>
<dbReference type="AlphaFoldDB" id="A0A3B0S0S0"/>
<dbReference type="EMBL" id="UOEI01000205">
    <property type="protein sequence ID" value="VAV97342.1"/>
    <property type="molecule type" value="Genomic_DNA"/>
</dbReference>
<proteinExistence type="predicted"/>
<keyword evidence="1" id="KW-0238">DNA-binding</keyword>
<accession>A0A3B0S0S0</accession>
<protein>
    <recommendedName>
        <fullName evidence="3">Integrase SAM-like N-terminal domain-containing protein</fullName>
    </recommendedName>
</protein>
<evidence type="ECO:0000259" key="3">
    <source>
        <dbReference type="Pfam" id="PF14659"/>
    </source>
</evidence>
<organism evidence="4">
    <name type="scientific">hydrothermal vent metagenome</name>
    <dbReference type="NCBI Taxonomy" id="652676"/>
    <lineage>
        <taxon>unclassified sequences</taxon>
        <taxon>metagenomes</taxon>
        <taxon>ecological metagenomes</taxon>
    </lineage>
</organism>
<reference evidence="4" key="1">
    <citation type="submission" date="2018-06" db="EMBL/GenBank/DDBJ databases">
        <authorList>
            <person name="Zhirakovskaya E."/>
        </authorList>
    </citation>
    <scope>NUCLEOTIDE SEQUENCE</scope>
</reference>
<dbReference type="GO" id="GO:0003677">
    <property type="term" value="F:DNA binding"/>
    <property type="evidence" value="ECO:0007669"/>
    <property type="project" value="UniProtKB-KW"/>
</dbReference>
<evidence type="ECO:0000256" key="2">
    <source>
        <dbReference type="SAM" id="MobiDB-lite"/>
    </source>
</evidence>
<gene>
    <name evidence="4" type="ORF">MNBD_ACTINO01-22</name>
</gene>
<evidence type="ECO:0000313" key="4">
    <source>
        <dbReference type="EMBL" id="VAV97342.1"/>
    </source>
</evidence>
<dbReference type="InterPro" id="IPR004107">
    <property type="entry name" value="Integrase_SAM-like_N"/>
</dbReference>
<feature type="non-terminal residue" evidence="4">
    <location>
        <position position="115"/>
    </location>
</feature>
<feature type="region of interest" description="Disordered" evidence="2">
    <location>
        <begin position="1"/>
        <end position="27"/>
    </location>
</feature>
<dbReference type="GO" id="GO:0015074">
    <property type="term" value="P:DNA integration"/>
    <property type="evidence" value="ECO:0007669"/>
    <property type="project" value="InterPro"/>
</dbReference>
<dbReference type="InterPro" id="IPR010998">
    <property type="entry name" value="Integrase_recombinase_N"/>
</dbReference>
<name>A0A3B0S0S0_9ZZZZ</name>